<evidence type="ECO:0000256" key="3">
    <source>
        <dbReference type="ARBA" id="ARBA00022801"/>
    </source>
</evidence>
<dbReference type="AlphaFoldDB" id="A0A6N3DGK9"/>
<dbReference type="SUPFAM" id="SSF50156">
    <property type="entry name" value="PDZ domain-like"/>
    <property type="match status" value="1"/>
</dbReference>
<dbReference type="PANTHER" id="PTHR32060">
    <property type="entry name" value="TAIL-SPECIFIC PROTEASE"/>
    <property type="match status" value="1"/>
</dbReference>
<dbReference type="Gene3D" id="3.90.226.10">
    <property type="entry name" value="2-enoyl-CoA Hydratase, Chain A, domain 1"/>
    <property type="match status" value="1"/>
</dbReference>
<dbReference type="GO" id="GO:0007165">
    <property type="term" value="P:signal transduction"/>
    <property type="evidence" value="ECO:0007669"/>
    <property type="project" value="TreeGrafter"/>
</dbReference>
<keyword evidence="2 5" id="KW-0645">Protease</keyword>
<dbReference type="GO" id="GO:0004175">
    <property type="term" value="F:endopeptidase activity"/>
    <property type="evidence" value="ECO:0007669"/>
    <property type="project" value="TreeGrafter"/>
</dbReference>
<dbReference type="EMBL" id="CACRUT010000015">
    <property type="protein sequence ID" value="VYU24663.1"/>
    <property type="molecule type" value="Genomic_DNA"/>
</dbReference>
<evidence type="ECO:0000256" key="1">
    <source>
        <dbReference type="ARBA" id="ARBA00009179"/>
    </source>
</evidence>
<dbReference type="Pfam" id="PF13180">
    <property type="entry name" value="PDZ_2"/>
    <property type="match status" value="1"/>
</dbReference>
<reference evidence="8" key="1">
    <citation type="submission" date="2019-11" db="EMBL/GenBank/DDBJ databases">
        <authorList>
            <person name="Feng L."/>
        </authorList>
    </citation>
    <scope>NUCLEOTIDE SEQUENCE</scope>
    <source>
        <strain evidence="8">PclaraLFYP37</strain>
    </source>
</reference>
<keyword evidence="6" id="KW-0732">Signal</keyword>
<dbReference type="SMART" id="SM00228">
    <property type="entry name" value="PDZ"/>
    <property type="match status" value="1"/>
</dbReference>
<evidence type="ECO:0000256" key="4">
    <source>
        <dbReference type="ARBA" id="ARBA00022825"/>
    </source>
</evidence>
<dbReference type="InterPro" id="IPR001478">
    <property type="entry name" value="PDZ"/>
</dbReference>
<evidence type="ECO:0000256" key="2">
    <source>
        <dbReference type="ARBA" id="ARBA00022670"/>
    </source>
</evidence>
<keyword evidence="4 5" id="KW-0720">Serine protease</keyword>
<dbReference type="InterPro" id="IPR005151">
    <property type="entry name" value="Tail-specific_protease"/>
</dbReference>
<feature type="domain" description="PDZ" evidence="7">
    <location>
        <begin position="81"/>
        <end position="151"/>
    </location>
</feature>
<feature type="signal peptide" evidence="6">
    <location>
        <begin position="1"/>
        <end position="20"/>
    </location>
</feature>
<feature type="chain" id="PRO_5027039898" evidence="6">
    <location>
        <begin position="21"/>
        <end position="554"/>
    </location>
</feature>
<evidence type="ECO:0000256" key="6">
    <source>
        <dbReference type="SAM" id="SignalP"/>
    </source>
</evidence>
<dbReference type="PROSITE" id="PS50106">
    <property type="entry name" value="PDZ"/>
    <property type="match status" value="1"/>
</dbReference>
<evidence type="ECO:0000259" key="7">
    <source>
        <dbReference type="PROSITE" id="PS50106"/>
    </source>
</evidence>
<dbReference type="Gene3D" id="3.30.750.44">
    <property type="match status" value="1"/>
</dbReference>
<dbReference type="EC" id="3.4.21.-" evidence="8"/>
<sequence length="554" mass="61617">MKKIFLAAGLCCMSAIPVSAQKDSNHNFEISKNLEIFNDIYKQLDMFYVDSLSADTVIEWGIDAMLRQVDPFTMYYPEEGMDELKEMTTGKYAGIGAVIRFYKKEDRVMVIEPQEDSPAIEAGVKGGDLILSIDGKDMKGKSTQEVSENLRGDAGTTFELTVKRAGVEHPLSFKITRRNIAMPPVPYYGMVADGIGYIYFERFVDGCSRDVRRAVVDLKEQGAKALVIDMRGNPGGPLSEAVEVTNLFVPRGQKVVYTKGKLASVNSEHYTKKEPLDVDIPVAVLVDGSTASSAEIVSGAWQDWDRAVIVGERTYGKGLVQMIREVPYHGSLKVTTSRYYIPSGRCIQAYDYRHLNPDGSAKTLPDSLTKAFKTAGGREVRDGGGIKPDVVITPDSLPSIVYDIATSDVLLDYVNHYVQTHATIAPAGDFSLTDADYADFVKMVEESDFTYKRRTEEMMKLLERTARFEGCYEGAKPEFEALAAKMKGGVAADLELPKNKEEIKSVLESDIVARYYFRRGVVQQQLKADKDLKTALEILTDTERYESLLKPVKK</sequence>
<dbReference type="FunFam" id="2.30.42.10:FF:000063">
    <property type="entry name" value="Peptidase, S41 family"/>
    <property type="match status" value="1"/>
</dbReference>
<comment type="similarity">
    <text evidence="1 5">Belongs to the peptidase S41A family.</text>
</comment>
<proteinExistence type="inferred from homology"/>
<dbReference type="GO" id="GO:0008236">
    <property type="term" value="F:serine-type peptidase activity"/>
    <property type="evidence" value="ECO:0007669"/>
    <property type="project" value="UniProtKB-KW"/>
</dbReference>
<organism evidence="8">
    <name type="scientific">Paraprevotella clara</name>
    <dbReference type="NCBI Taxonomy" id="454154"/>
    <lineage>
        <taxon>Bacteria</taxon>
        <taxon>Pseudomonadati</taxon>
        <taxon>Bacteroidota</taxon>
        <taxon>Bacteroidia</taxon>
        <taxon>Bacteroidales</taxon>
        <taxon>Prevotellaceae</taxon>
        <taxon>Paraprevotella</taxon>
    </lineage>
</organism>
<dbReference type="Pfam" id="PF03572">
    <property type="entry name" value="Peptidase_S41"/>
    <property type="match status" value="1"/>
</dbReference>
<dbReference type="NCBIfam" id="TIGR00225">
    <property type="entry name" value="prc"/>
    <property type="match status" value="1"/>
</dbReference>
<dbReference type="GO" id="GO:0006508">
    <property type="term" value="P:proteolysis"/>
    <property type="evidence" value="ECO:0007669"/>
    <property type="project" value="UniProtKB-KW"/>
</dbReference>
<accession>A0A6N3DGK9</accession>
<gene>
    <name evidence="8" type="ORF">PCLFYP37_02297</name>
</gene>
<dbReference type="GO" id="GO:0030288">
    <property type="term" value="C:outer membrane-bounded periplasmic space"/>
    <property type="evidence" value="ECO:0007669"/>
    <property type="project" value="TreeGrafter"/>
</dbReference>
<name>A0A6N3DGK9_9BACT</name>
<dbReference type="RefSeq" id="WP_278766462.1">
    <property type="nucleotide sequence ID" value="NZ_CACRUT010000015.1"/>
</dbReference>
<dbReference type="InterPro" id="IPR036034">
    <property type="entry name" value="PDZ_sf"/>
</dbReference>
<evidence type="ECO:0000256" key="5">
    <source>
        <dbReference type="RuleBase" id="RU004404"/>
    </source>
</evidence>
<evidence type="ECO:0000313" key="8">
    <source>
        <dbReference type="EMBL" id="VYU24663.1"/>
    </source>
</evidence>
<dbReference type="CDD" id="cd07560">
    <property type="entry name" value="Peptidase_S41_CPP"/>
    <property type="match status" value="1"/>
</dbReference>
<dbReference type="SUPFAM" id="SSF52096">
    <property type="entry name" value="ClpP/crotonase"/>
    <property type="match status" value="1"/>
</dbReference>
<keyword evidence="3 5" id="KW-0378">Hydrolase</keyword>
<dbReference type="InterPro" id="IPR029045">
    <property type="entry name" value="ClpP/crotonase-like_dom_sf"/>
</dbReference>
<dbReference type="PANTHER" id="PTHR32060:SF30">
    <property type="entry name" value="CARBOXY-TERMINAL PROCESSING PROTEASE CTPA"/>
    <property type="match status" value="1"/>
</dbReference>
<dbReference type="SMART" id="SM00245">
    <property type="entry name" value="TSPc"/>
    <property type="match status" value="1"/>
</dbReference>
<protein>
    <submittedName>
        <fullName evidence="8">Putative CtpA-like serine protease</fullName>
        <ecNumber evidence="8">3.4.21.-</ecNumber>
    </submittedName>
</protein>
<dbReference type="CDD" id="cd06782">
    <property type="entry name" value="cpPDZ_CPP-like"/>
    <property type="match status" value="1"/>
</dbReference>
<dbReference type="Gene3D" id="2.30.42.10">
    <property type="match status" value="1"/>
</dbReference>
<dbReference type="InterPro" id="IPR004447">
    <property type="entry name" value="Peptidase_S41A"/>
</dbReference>